<sequence>MPSVETIATIFVKVFKLVLNVICLIIYRFGYGGDFLGIGGTWNLNEEKSPDAEIIASGVYVGFLIYTSVQLFTYLFGTTKHKRELSDTIMNVVGVLLWLGVAGTALHYWHGYQPPHDFIAAASERMMGLILGYLTLLVAALYLADAVLAFIHYAKHEYDKY</sequence>
<evidence type="ECO:0000313" key="3">
    <source>
        <dbReference type="Proteomes" id="UP000183832"/>
    </source>
</evidence>
<reference evidence="2 3" key="1">
    <citation type="submission" date="2015-04" db="EMBL/GenBank/DDBJ databases">
        <authorList>
            <person name="Syromyatnikov M.Y."/>
            <person name="Popov V.N."/>
        </authorList>
    </citation>
    <scope>NUCLEOTIDE SEQUENCE [LARGE SCALE GENOMIC DNA]</scope>
</reference>
<evidence type="ECO:0000313" key="2">
    <source>
        <dbReference type="EMBL" id="CRK98858.1"/>
    </source>
</evidence>
<dbReference type="EMBL" id="CVRI01000048">
    <property type="protein sequence ID" value="CRK98858.1"/>
    <property type="molecule type" value="Genomic_DNA"/>
</dbReference>
<dbReference type="STRING" id="568069.A0A1J1IGG0"/>
<dbReference type="InterPro" id="IPR038976">
    <property type="entry name" value="Ssk"/>
</dbReference>
<keyword evidence="3" id="KW-1185">Reference proteome</keyword>
<keyword evidence="1" id="KW-0812">Transmembrane</keyword>
<proteinExistence type="predicted"/>
<dbReference type="PANTHER" id="PTHR36692:SF3">
    <property type="entry name" value="PROTEIN SNAKESKIN"/>
    <property type="match status" value="1"/>
</dbReference>
<name>A0A1J1IGG0_9DIPT</name>
<feature type="transmembrane region" description="Helical" evidence="1">
    <location>
        <begin position="54"/>
        <end position="77"/>
    </location>
</feature>
<keyword evidence="1" id="KW-1133">Transmembrane helix</keyword>
<evidence type="ECO:0000256" key="1">
    <source>
        <dbReference type="SAM" id="Phobius"/>
    </source>
</evidence>
<keyword evidence="1" id="KW-0472">Membrane</keyword>
<feature type="transmembrane region" description="Helical" evidence="1">
    <location>
        <begin position="89"/>
        <end position="110"/>
    </location>
</feature>
<dbReference type="GO" id="GO:0019991">
    <property type="term" value="P:septate junction assembly"/>
    <property type="evidence" value="ECO:0007669"/>
    <property type="project" value="InterPro"/>
</dbReference>
<organism evidence="2 3">
    <name type="scientific">Clunio marinus</name>
    <dbReference type="NCBI Taxonomy" id="568069"/>
    <lineage>
        <taxon>Eukaryota</taxon>
        <taxon>Metazoa</taxon>
        <taxon>Ecdysozoa</taxon>
        <taxon>Arthropoda</taxon>
        <taxon>Hexapoda</taxon>
        <taxon>Insecta</taxon>
        <taxon>Pterygota</taxon>
        <taxon>Neoptera</taxon>
        <taxon>Endopterygota</taxon>
        <taxon>Diptera</taxon>
        <taxon>Nematocera</taxon>
        <taxon>Chironomoidea</taxon>
        <taxon>Chironomidae</taxon>
        <taxon>Clunio</taxon>
    </lineage>
</organism>
<feature type="transmembrane region" description="Helical" evidence="1">
    <location>
        <begin position="7"/>
        <end position="27"/>
    </location>
</feature>
<gene>
    <name evidence="2" type="ORF">CLUMA_CG012112</name>
</gene>
<feature type="transmembrane region" description="Helical" evidence="1">
    <location>
        <begin position="130"/>
        <end position="151"/>
    </location>
</feature>
<dbReference type="OrthoDB" id="6592556at2759"/>
<dbReference type="AlphaFoldDB" id="A0A1J1IGG0"/>
<accession>A0A1J1IGG0</accession>
<dbReference type="PANTHER" id="PTHR36692">
    <property type="entry name" value="PROTEIN SNAKESKIN"/>
    <property type="match status" value="1"/>
</dbReference>
<dbReference type="Proteomes" id="UP000183832">
    <property type="component" value="Unassembled WGS sequence"/>
</dbReference>
<protein>
    <submittedName>
        <fullName evidence="2">CLUMA_CG012112, isoform A</fullName>
    </submittedName>
</protein>
<dbReference type="GO" id="GO:0005886">
    <property type="term" value="C:plasma membrane"/>
    <property type="evidence" value="ECO:0007669"/>
    <property type="project" value="TreeGrafter"/>
</dbReference>